<accession>A0A495IBU0</accession>
<dbReference type="InterPro" id="IPR055170">
    <property type="entry name" value="GFO_IDH_MocA-like_dom"/>
</dbReference>
<name>A0A495IBU0_9MICO</name>
<dbReference type="GO" id="GO:0000166">
    <property type="term" value="F:nucleotide binding"/>
    <property type="evidence" value="ECO:0007669"/>
    <property type="project" value="InterPro"/>
</dbReference>
<keyword evidence="2" id="KW-0560">Oxidoreductase</keyword>
<dbReference type="Proteomes" id="UP000280008">
    <property type="component" value="Unassembled WGS sequence"/>
</dbReference>
<evidence type="ECO:0000313" key="7">
    <source>
        <dbReference type="Proteomes" id="UP000280008"/>
    </source>
</evidence>
<proteinExistence type="inferred from homology"/>
<keyword evidence="3" id="KW-0520">NAD</keyword>
<evidence type="ECO:0000256" key="3">
    <source>
        <dbReference type="ARBA" id="ARBA00023027"/>
    </source>
</evidence>
<dbReference type="Pfam" id="PF01408">
    <property type="entry name" value="GFO_IDH_MocA"/>
    <property type="match status" value="1"/>
</dbReference>
<dbReference type="InterPro" id="IPR000683">
    <property type="entry name" value="Gfo/Idh/MocA-like_OxRdtase_N"/>
</dbReference>
<dbReference type="Gene3D" id="3.40.50.720">
    <property type="entry name" value="NAD(P)-binding Rossmann-like Domain"/>
    <property type="match status" value="1"/>
</dbReference>
<feature type="domain" description="Gfo/Idh/MocA-like oxidoreductase N-terminal" evidence="4">
    <location>
        <begin position="22"/>
        <end position="138"/>
    </location>
</feature>
<dbReference type="RefSeq" id="WP_121368321.1">
    <property type="nucleotide sequence ID" value="NZ_RBKS01000001.1"/>
</dbReference>
<dbReference type="Pfam" id="PF22725">
    <property type="entry name" value="GFO_IDH_MocA_C3"/>
    <property type="match status" value="1"/>
</dbReference>
<dbReference type="InterPro" id="IPR050984">
    <property type="entry name" value="Gfo/Idh/MocA_domain"/>
</dbReference>
<organism evidence="6 7">
    <name type="scientific">Frondihabitans australicus</name>
    <dbReference type="NCBI Taxonomy" id="386892"/>
    <lineage>
        <taxon>Bacteria</taxon>
        <taxon>Bacillati</taxon>
        <taxon>Actinomycetota</taxon>
        <taxon>Actinomycetes</taxon>
        <taxon>Micrococcales</taxon>
        <taxon>Microbacteriaceae</taxon>
        <taxon>Frondihabitans</taxon>
    </lineage>
</organism>
<dbReference type="EMBL" id="RBKS01000001">
    <property type="protein sequence ID" value="RKR73457.1"/>
    <property type="molecule type" value="Genomic_DNA"/>
</dbReference>
<sequence length="364" mass="37703">MPTLTFPDADVFRAGGGEPALRWGLVSPGWIAGEFVRNVHAHTFQRFTAVASRSQDRAEAFAREHSLAAAYASVEELAADRAVDVVYIASPPSEHLPQALVAIAAGKHVMIEKPLTSTAAEAQTLADAARAAGVLLMEAMWSRYLPQASVTRALLADGALGDVHAVMADHGQAISPAPAHRLSQPALGGGALLDLAIYPVQFASMVLGTPTSVTAVGALAASGVDESAALVLRYGGADAAGESGAWSTLNTSMTTRLPNRAVIAGADAHLEFAPYFYNPTTLTLGSNDHGAETATWVDAEGLVGFEALSYEATALARYVGEGRGESPLHTLDETVAILATIDAARQQLEAAAGVAPWSSVGQAR</sequence>
<evidence type="ECO:0000259" key="4">
    <source>
        <dbReference type="Pfam" id="PF01408"/>
    </source>
</evidence>
<comment type="similarity">
    <text evidence="1">Belongs to the Gfo/Idh/MocA family.</text>
</comment>
<dbReference type="OrthoDB" id="9815825at2"/>
<dbReference type="Gene3D" id="3.30.360.10">
    <property type="entry name" value="Dihydrodipicolinate Reductase, domain 2"/>
    <property type="match status" value="1"/>
</dbReference>
<evidence type="ECO:0000256" key="1">
    <source>
        <dbReference type="ARBA" id="ARBA00010928"/>
    </source>
</evidence>
<evidence type="ECO:0000259" key="5">
    <source>
        <dbReference type="Pfam" id="PF22725"/>
    </source>
</evidence>
<gene>
    <name evidence="6" type="ORF">C8E83_0550</name>
</gene>
<dbReference type="SUPFAM" id="SSF51735">
    <property type="entry name" value="NAD(P)-binding Rossmann-fold domains"/>
    <property type="match status" value="1"/>
</dbReference>
<feature type="domain" description="GFO/IDH/MocA-like oxidoreductase" evidence="5">
    <location>
        <begin position="152"/>
        <end position="270"/>
    </location>
</feature>
<reference evidence="6 7" key="1">
    <citation type="submission" date="2018-10" db="EMBL/GenBank/DDBJ databases">
        <title>Sequencing the genomes of 1000 actinobacteria strains.</title>
        <authorList>
            <person name="Klenk H.-P."/>
        </authorList>
    </citation>
    <scope>NUCLEOTIDE SEQUENCE [LARGE SCALE GENOMIC DNA]</scope>
    <source>
        <strain evidence="6 7">DSM 17894</strain>
    </source>
</reference>
<dbReference type="SUPFAM" id="SSF55347">
    <property type="entry name" value="Glyceraldehyde-3-phosphate dehydrogenase-like, C-terminal domain"/>
    <property type="match status" value="1"/>
</dbReference>
<dbReference type="PANTHER" id="PTHR22604:SF105">
    <property type="entry name" value="TRANS-1,2-DIHYDROBENZENE-1,2-DIOL DEHYDROGENASE"/>
    <property type="match status" value="1"/>
</dbReference>
<dbReference type="AlphaFoldDB" id="A0A495IBU0"/>
<dbReference type="GO" id="GO:0016491">
    <property type="term" value="F:oxidoreductase activity"/>
    <property type="evidence" value="ECO:0007669"/>
    <property type="project" value="UniProtKB-KW"/>
</dbReference>
<evidence type="ECO:0000256" key="2">
    <source>
        <dbReference type="ARBA" id="ARBA00023002"/>
    </source>
</evidence>
<dbReference type="PANTHER" id="PTHR22604">
    <property type="entry name" value="OXIDOREDUCTASES"/>
    <property type="match status" value="1"/>
</dbReference>
<evidence type="ECO:0000313" key="6">
    <source>
        <dbReference type="EMBL" id="RKR73457.1"/>
    </source>
</evidence>
<protein>
    <submittedName>
        <fullName evidence="6">Putative dehydrogenase</fullName>
    </submittedName>
</protein>
<dbReference type="InterPro" id="IPR036291">
    <property type="entry name" value="NAD(P)-bd_dom_sf"/>
</dbReference>
<comment type="caution">
    <text evidence="6">The sequence shown here is derived from an EMBL/GenBank/DDBJ whole genome shotgun (WGS) entry which is preliminary data.</text>
</comment>
<keyword evidence="7" id="KW-1185">Reference proteome</keyword>